<evidence type="ECO:0000313" key="2">
    <source>
        <dbReference type="Proteomes" id="UP000268535"/>
    </source>
</evidence>
<protein>
    <submittedName>
        <fullName evidence="1">Uncharacterized protein</fullName>
    </submittedName>
</protein>
<sequence>MEAVQARCAVKGVADSLVALIPDIEEGFPHGVHPRCPPEHRKTARRVMLSQVHTGFLHPLQILLTFEQGNGVTAVVLPAEQSCEPHRGSHANGLNPSKKLISLDTDPRDVMLNGSVWLLIVSPGFGIEHVTDKGLAAGLSSVQTTSGELLVLMETGGALASIEHGELPRLWRMLLRCDERGRSCPPTTLPLVVSPEMQTFFALPE</sequence>
<dbReference type="AlphaFoldDB" id="A0A4P9WS89"/>
<name>A0A4P9WS89_9FUNG</name>
<organism evidence="1 2">
    <name type="scientific">Caulochytrium protostelioides</name>
    <dbReference type="NCBI Taxonomy" id="1555241"/>
    <lineage>
        <taxon>Eukaryota</taxon>
        <taxon>Fungi</taxon>
        <taxon>Fungi incertae sedis</taxon>
        <taxon>Chytridiomycota</taxon>
        <taxon>Chytridiomycota incertae sedis</taxon>
        <taxon>Chytridiomycetes</taxon>
        <taxon>Caulochytriales</taxon>
        <taxon>Caulochytriaceae</taxon>
        <taxon>Caulochytrium</taxon>
    </lineage>
</organism>
<evidence type="ECO:0000313" key="1">
    <source>
        <dbReference type="EMBL" id="RKO95502.1"/>
    </source>
</evidence>
<dbReference type="Proteomes" id="UP000268535">
    <property type="component" value="Unassembled WGS sequence"/>
</dbReference>
<reference evidence="2" key="1">
    <citation type="journal article" date="2018" name="Nat. Microbiol.">
        <title>Leveraging single-cell genomics to expand the fungal tree of life.</title>
        <authorList>
            <person name="Ahrendt S.R."/>
            <person name="Quandt C.A."/>
            <person name="Ciobanu D."/>
            <person name="Clum A."/>
            <person name="Salamov A."/>
            <person name="Andreopoulos B."/>
            <person name="Cheng J.F."/>
            <person name="Woyke T."/>
            <person name="Pelin A."/>
            <person name="Henrissat B."/>
            <person name="Reynolds N.K."/>
            <person name="Benny G.L."/>
            <person name="Smith M.E."/>
            <person name="James T.Y."/>
            <person name="Grigoriev I.V."/>
        </authorList>
    </citation>
    <scope>NUCLEOTIDE SEQUENCE [LARGE SCALE GENOMIC DNA]</scope>
    <source>
        <strain evidence="2">ATCC 52028</strain>
    </source>
</reference>
<gene>
    <name evidence="1" type="ORF">CAUPRSCDRAFT_12797</name>
</gene>
<proteinExistence type="predicted"/>
<accession>A0A4P9WS89</accession>
<dbReference type="EMBL" id="ML011558">
    <property type="protein sequence ID" value="RKO95502.1"/>
    <property type="molecule type" value="Genomic_DNA"/>
</dbReference>